<dbReference type="Pfam" id="PF26273">
    <property type="entry name" value="Gly_zipper"/>
    <property type="match status" value="1"/>
</dbReference>
<name>U1PMY8_9EURY</name>
<proteinExistence type="predicted"/>
<dbReference type="HOGENOM" id="CLU_2419984_0_0_2"/>
<protein>
    <recommendedName>
        <fullName evidence="2">Glycine zipper-like domain-containing protein</fullName>
    </recommendedName>
</protein>
<dbReference type="eggNOG" id="arCOG11574">
    <property type="taxonomic scope" value="Archaea"/>
</dbReference>
<reference evidence="3 4" key="1">
    <citation type="journal article" date="2013" name="PLoS ONE">
        <title>Assembly-driven community genomics of a hypersaline microbial ecosystem.</title>
        <authorList>
            <person name="Podell S."/>
            <person name="Ugalde J.A."/>
            <person name="Narasingarao P."/>
            <person name="Banfield J.F."/>
            <person name="Heidelberg K.B."/>
            <person name="Allen E.E."/>
        </authorList>
    </citation>
    <scope>NUCLEOTIDE SEQUENCE [LARGE SCALE GENOMIC DNA]</scope>
    <source>
        <strain evidence="4">J07HQW2</strain>
    </source>
</reference>
<evidence type="ECO:0000313" key="3">
    <source>
        <dbReference type="EMBL" id="ERG95107.1"/>
    </source>
</evidence>
<dbReference type="RefSeq" id="WP_021054595.1">
    <property type="nucleotide sequence ID" value="NZ_KE356561.1"/>
</dbReference>
<keyword evidence="1" id="KW-0812">Transmembrane</keyword>
<dbReference type="AlphaFoldDB" id="U1PMY8"/>
<feature type="transmembrane region" description="Helical" evidence="1">
    <location>
        <begin position="66"/>
        <end position="88"/>
    </location>
</feature>
<organism evidence="3 4">
    <name type="scientific">Haloquadratum walsbyi J07HQW2</name>
    <dbReference type="NCBI Taxonomy" id="1238425"/>
    <lineage>
        <taxon>Archaea</taxon>
        <taxon>Methanobacteriati</taxon>
        <taxon>Methanobacteriota</taxon>
        <taxon>Stenosarchaea group</taxon>
        <taxon>Halobacteria</taxon>
        <taxon>Halobacteriales</taxon>
        <taxon>Haloferacaceae</taxon>
        <taxon>Haloquadratum</taxon>
    </lineage>
</organism>
<evidence type="ECO:0000259" key="2">
    <source>
        <dbReference type="Pfam" id="PF26273"/>
    </source>
</evidence>
<keyword evidence="1" id="KW-1133">Transmembrane helix</keyword>
<dbReference type="InterPro" id="IPR058598">
    <property type="entry name" value="Gly_zipper-like_dom"/>
</dbReference>
<accession>U1PMY8</accession>
<feature type="domain" description="Glycine zipper-like" evidence="2">
    <location>
        <begin position="31"/>
        <end position="86"/>
    </location>
</feature>
<feature type="transmembrane region" description="Helical" evidence="1">
    <location>
        <begin position="37"/>
        <end position="60"/>
    </location>
</feature>
<evidence type="ECO:0000313" key="4">
    <source>
        <dbReference type="Proteomes" id="UP000030710"/>
    </source>
</evidence>
<dbReference type="EMBL" id="KE356561">
    <property type="protein sequence ID" value="ERG95107.1"/>
    <property type="molecule type" value="Genomic_DNA"/>
</dbReference>
<dbReference type="Proteomes" id="UP000030710">
    <property type="component" value="Unassembled WGS sequence"/>
</dbReference>
<evidence type="ECO:0000256" key="1">
    <source>
        <dbReference type="SAM" id="Phobius"/>
    </source>
</evidence>
<keyword evidence="1" id="KW-0472">Membrane</keyword>
<sequence length="91" mass="9497">MAQDYASGTEQPSSETVVCTEEAERITHGDSSSKVEIFGLGVSVTILIGAVGGVFAMWVLPVDSAVPLFLGVGVGFILSPVIGLGMLWRQN</sequence>
<gene>
    <name evidence="3" type="ORF">J07HQW2_01553</name>
</gene>